<sequence length="52" mass="6044">MRLINLSIDSYAPFRYFSVFIFLFGYLQERGTTLLLSFLVFPPFGVVSLFSL</sequence>
<evidence type="ECO:0000313" key="2">
    <source>
        <dbReference type="EMBL" id="KMS99430.1"/>
    </source>
</evidence>
<dbReference type="Proteomes" id="UP000035740">
    <property type="component" value="Unassembled WGS sequence"/>
</dbReference>
<organism evidence="2 3">
    <name type="scientific">Beta vulgaris subsp. vulgaris</name>
    <name type="common">Beet</name>
    <dbReference type="NCBI Taxonomy" id="3555"/>
    <lineage>
        <taxon>Eukaryota</taxon>
        <taxon>Viridiplantae</taxon>
        <taxon>Streptophyta</taxon>
        <taxon>Embryophyta</taxon>
        <taxon>Tracheophyta</taxon>
        <taxon>Spermatophyta</taxon>
        <taxon>Magnoliopsida</taxon>
        <taxon>eudicotyledons</taxon>
        <taxon>Gunneridae</taxon>
        <taxon>Pentapetalae</taxon>
        <taxon>Caryophyllales</taxon>
        <taxon>Chenopodiaceae</taxon>
        <taxon>Betoideae</taxon>
        <taxon>Beta</taxon>
    </lineage>
</organism>
<feature type="transmembrane region" description="Helical" evidence="1">
    <location>
        <begin position="34"/>
        <end position="51"/>
    </location>
</feature>
<feature type="transmembrane region" description="Helical" evidence="1">
    <location>
        <begin position="12"/>
        <end position="28"/>
    </location>
</feature>
<dbReference type="EMBL" id="KQ090219">
    <property type="protein sequence ID" value="KMS99430.1"/>
    <property type="molecule type" value="Genomic_DNA"/>
</dbReference>
<keyword evidence="1" id="KW-1133">Transmembrane helix</keyword>
<keyword evidence="1" id="KW-0812">Transmembrane</keyword>
<protein>
    <submittedName>
        <fullName evidence="2">Uncharacterized protein</fullName>
    </submittedName>
</protein>
<evidence type="ECO:0000256" key="1">
    <source>
        <dbReference type="SAM" id="Phobius"/>
    </source>
</evidence>
<keyword evidence="1" id="KW-0472">Membrane</keyword>
<evidence type="ECO:0000313" key="3">
    <source>
        <dbReference type="Proteomes" id="UP000035740"/>
    </source>
</evidence>
<dbReference type="AlphaFoldDB" id="A0A0J8E8G0"/>
<accession>A0A0J8E8G0</accession>
<name>A0A0J8E8G0_BETVV</name>
<keyword evidence="3" id="KW-1185">Reference proteome</keyword>
<reference evidence="2 3" key="1">
    <citation type="journal article" date="2014" name="Nature">
        <title>The genome of the recently domesticated crop plant sugar beet (Beta vulgaris).</title>
        <authorList>
            <person name="Dohm J.C."/>
            <person name="Minoche A.E."/>
            <person name="Holtgrawe D."/>
            <person name="Capella-Gutierrez S."/>
            <person name="Zakrzewski F."/>
            <person name="Tafer H."/>
            <person name="Rupp O."/>
            <person name="Sorensen T.R."/>
            <person name="Stracke R."/>
            <person name="Reinhardt R."/>
            <person name="Goesmann A."/>
            <person name="Kraft T."/>
            <person name="Schulz B."/>
            <person name="Stadler P.F."/>
            <person name="Schmidt T."/>
            <person name="Gabaldon T."/>
            <person name="Lehrach H."/>
            <person name="Weisshaar B."/>
            <person name="Himmelbauer H."/>
        </authorList>
    </citation>
    <scope>NUCLEOTIDE SEQUENCE [LARGE SCALE GENOMIC DNA]</scope>
    <source>
        <tissue evidence="2">Taproot</tissue>
    </source>
</reference>
<proteinExistence type="predicted"/>
<dbReference type="Gramene" id="KMS99430">
    <property type="protein sequence ID" value="KMS99430"/>
    <property type="gene ID" value="BVRB_2g045500"/>
</dbReference>
<gene>
    <name evidence="2" type="ORF">BVRB_2g045500</name>
</gene>